<dbReference type="EMBL" id="JARAKF010000001">
    <property type="protein sequence ID" value="MDU8994363.1"/>
    <property type="molecule type" value="Genomic_DNA"/>
</dbReference>
<dbReference type="RefSeq" id="WP_164662834.1">
    <property type="nucleotide sequence ID" value="NZ_CP107955.1"/>
</dbReference>
<dbReference type="SUPFAM" id="SSF53474">
    <property type="entry name" value="alpha/beta-Hydrolases"/>
    <property type="match status" value="1"/>
</dbReference>
<proteinExistence type="predicted"/>
<dbReference type="Gene3D" id="3.40.50.1820">
    <property type="entry name" value="alpha/beta hydrolase"/>
    <property type="match status" value="1"/>
</dbReference>
<evidence type="ECO:0000313" key="3">
    <source>
        <dbReference type="Proteomes" id="UP001257627"/>
    </source>
</evidence>
<comment type="caution">
    <text evidence="2">The sequence shown here is derived from an EMBL/GenBank/DDBJ whole genome shotgun (WGS) entry which is preliminary data.</text>
</comment>
<name>A0ABU3UKB1_9ACTN</name>
<accession>A0ABU3UKB1</accession>
<dbReference type="InterPro" id="IPR029058">
    <property type="entry name" value="AB_hydrolase_fold"/>
</dbReference>
<reference evidence="2 3" key="1">
    <citation type="submission" date="2023-02" db="EMBL/GenBank/DDBJ databases">
        <authorList>
            <person name="Maleckis M."/>
        </authorList>
    </citation>
    <scope>NUCLEOTIDE SEQUENCE [LARGE SCALE GENOMIC DNA]</scope>
    <source>
        <strain evidence="2 3">P8-A2</strain>
    </source>
</reference>
<dbReference type="InterPro" id="IPR050266">
    <property type="entry name" value="AB_hydrolase_sf"/>
</dbReference>
<protein>
    <submittedName>
        <fullName evidence="2">Alpha/beta hydrolase</fullName>
    </submittedName>
</protein>
<dbReference type="GO" id="GO:0016787">
    <property type="term" value="F:hydrolase activity"/>
    <property type="evidence" value="ECO:0007669"/>
    <property type="project" value="UniProtKB-KW"/>
</dbReference>
<evidence type="ECO:0000259" key="1">
    <source>
        <dbReference type="Pfam" id="PF12697"/>
    </source>
</evidence>
<dbReference type="Proteomes" id="UP001257627">
    <property type="component" value="Unassembled WGS sequence"/>
</dbReference>
<evidence type="ECO:0000313" key="2">
    <source>
        <dbReference type="EMBL" id="MDU8994363.1"/>
    </source>
</evidence>
<organism evidence="2 3">
    <name type="scientific">Streptomyces mirabilis</name>
    <dbReference type="NCBI Taxonomy" id="68239"/>
    <lineage>
        <taxon>Bacteria</taxon>
        <taxon>Bacillati</taxon>
        <taxon>Actinomycetota</taxon>
        <taxon>Actinomycetes</taxon>
        <taxon>Kitasatosporales</taxon>
        <taxon>Streptomycetaceae</taxon>
        <taxon>Streptomyces</taxon>
    </lineage>
</organism>
<keyword evidence="2" id="KW-0378">Hydrolase</keyword>
<gene>
    <name evidence="2" type="ORF">PU648_18895</name>
</gene>
<dbReference type="PANTHER" id="PTHR43798">
    <property type="entry name" value="MONOACYLGLYCEROL LIPASE"/>
    <property type="match status" value="1"/>
</dbReference>
<dbReference type="PANTHER" id="PTHR43798:SF5">
    <property type="entry name" value="MONOACYLGLYCEROL LIPASE ABHD6"/>
    <property type="match status" value="1"/>
</dbReference>
<feature type="domain" description="AB hydrolase-1" evidence="1">
    <location>
        <begin position="33"/>
        <end position="268"/>
    </location>
</feature>
<dbReference type="InterPro" id="IPR000073">
    <property type="entry name" value="AB_hydrolase_1"/>
</dbReference>
<sequence>MMPTHPSHRAERVAPVLLQQRTTADAGEAGPRVLLLHGMADSSAVWDRLCALAPHHDALRRARLHSAALPWRGTGPSDWAHRPEPTTWISDTLDQMAATAGPADVVVAHSFSAMLLLDLLCGPSAPAGHRIGGIVLVSPFFRPRPEDFDWDTLKGLPEQFVRTMEEGIRVAAGSRAKPELHRAMAERLCETIGPYGWSRFLETYLRTPWLRTAELRTTTLVVSGADDRIAVPAEAETLVARTPSAALHTIEGTGHFPMSERPAQFAAVLDGFLRRITAHPETARMRPLSTLVERT</sequence>
<keyword evidence="3" id="KW-1185">Reference proteome</keyword>
<dbReference type="Pfam" id="PF12697">
    <property type="entry name" value="Abhydrolase_6"/>
    <property type="match status" value="1"/>
</dbReference>